<protein>
    <submittedName>
        <fullName evidence="1">Uncharacterized protein</fullName>
    </submittedName>
</protein>
<evidence type="ECO:0000313" key="1">
    <source>
        <dbReference type="EMBL" id="KAA6404377.1"/>
    </source>
</evidence>
<name>A0A5J4XB00_9EUKA</name>
<dbReference type="AlphaFoldDB" id="A0A5J4XB00"/>
<comment type="caution">
    <text evidence="1">The sequence shown here is derived from an EMBL/GenBank/DDBJ whole genome shotgun (WGS) entry which is preliminary data.</text>
</comment>
<accession>A0A5J4XB00</accession>
<sequence>MSENATKLERNKFLGKDKENTVELGQFVRRLIRTPAQFKKSPCELTEFYCIGLKLNWKEITGNYWSQ</sequence>
<dbReference type="Proteomes" id="UP000324800">
    <property type="component" value="Unassembled WGS sequence"/>
</dbReference>
<evidence type="ECO:0000313" key="2">
    <source>
        <dbReference type="Proteomes" id="UP000324800"/>
    </source>
</evidence>
<organism evidence="1 2">
    <name type="scientific">Streblomastix strix</name>
    <dbReference type="NCBI Taxonomy" id="222440"/>
    <lineage>
        <taxon>Eukaryota</taxon>
        <taxon>Metamonada</taxon>
        <taxon>Preaxostyla</taxon>
        <taxon>Oxymonadida</taxon>
        <taxon>Streblomastigidae</taxon>
        <taxon>Streblomastix</taxon>
    </lineage>
</organism>
<gene>
    <name evidence="1" type="ORF">EZS28_000088</name>
</gene>
<proteinExistence type="predicted"/>
<reference evidence="1 2" key="1">
    <citation type="submission" date="2019-03" db="EMBL/GenBank/DDBJ databases">
        <title>Single cell metagenomics reveals metabolic interactions within the superorganism composed of flagellate Streblomastix strix and complex community of Bacteroidetes bacteria on its surface.</title>
        <authorList>
            <person name="Treitli S.C."/>
            <person name="Kolisko M."/>
            <person name="Husnik F."/>
            <person name="Keeling P."/>
            <person name="Hampl V."/>
        </authorList>
    </citation>
    <scope>NUCLEOTIDE SEQUENCE [LARGE SCALE GENOMIC DNA]</scope>
    <source>
        <strain evidence="1">ST1C</strain>
    </source>
</reference>
<dbReference type="EMBL" id="SNRW01000006">
    <property type="protein sequence ID" value="KAA6404377.1"/>
    <property type="molecule type" value="Genomic_DNA"/>
</dbReference>